<evidence type="ECO:0000313" key="2">
    <source>
        <dbReference type="EMBL" id="KJL41030.1"/>
    </source>
</evidence>
<dbReference type="InterPro" id="IPR029149">
    <property type="entry name" value="Creatin/AminoP/Spt16_N"/>
</dbReference>
<dbReference type="Pfam" id="PF00557">
    <property type="entry name" value="Peptidase_M24"/>
    <property type="match status" value="1"/>
</dbReference>
<dbReference type="GO" id="GO:0016980">
    <property type="term" value="F:creatinase activity"/>
    <property type="evidence" value="ECO:0007669"/>
    <property type="project" value="UniProtKB-EC"/>
</dbReference>
<dbReference type="InterPro" id="IPR036005">
    <property type="entry name" value="Creatinase/aminopeptidase-like"/>
</dbReference>
<feature type="domain" description="Peptidase M24" evidence="1">
    <location>
        <begin position="172"/>
        <end position="381"/>
    </location>
</feature>
<dbReference type="PANTHER" id="PTHR46112:SF2">
    <property type="entry name" value="XAA-PRO AMINOPEPTIDASE P-RELATED"/>
    <property type="match status" value="1"/>
</dbReference>
<dbReference type="OrthoDB" id="9806388at2"/>
<dbReference type="PATRIC" id="fig|69370.6.peg.2996"/>
<reference evidence="2 3" key="1">
    <citation type="submission" date="2015-02" db="EMBL/GenBank/DDBJ databases">
        <title>Draft genome sequences of ten Microbacterium spp. with emphasis on heavy metal contaminated environments.</title>
        <authorList>
            <person name="Corretto E."/>
        </authorList>
    </citation>
    <scope>NUCLEOTIDE SEQUENCE [LARGE SCALE GENOMIC DNA]</scope>
    <source>
        <strain evidence="2 3">DSM 8608</strain>
    </source>
</reference>
<proteinExistence type="predicted"/>
<dbReference type="AlphaFoldDB" id="A0A0M2HAH3"/>
<organism evidence="2 3">
    <name type="scientific">Microbacterium trichothecenolyticum</name>
    <name type="common">Aureobacterium trichothecenolyticum</name>
    <dbReference type="NCBI Taxonomy" id="69370"/>
    <lineage>
        <taxon>Bacteria</taxon>
        <taxon>Bacillati</taxon>
        <taxon>Actinomycetota</taxon>
        <taxon>Actinomycetes</taxon>
        <taxon>Micrococcales</taxon>
        <taxon>Microbacteriaceae</taxon>
        <taxon>Microbacterium</taxon>
    </lineage>
</organism>
<dbReference type="InterPro" id="IPR050659">
    <property type="entry name" value="Peptidase_M24B"/>
</dbReference>
<dbReference type="SUPFAM" id="SSF53092">
    <property type="entry name" value="Creatinase/prolidase N-terminal domain"/>
    <property type="match status" value="1"/>
</dbReference>
<dbReference type="Proteomes" id="UP000034098">
    <property type="component" value="Unassembled WGS sequence"/>
</dbReference>
<dbReference type="SUPFAM" id="SSF55920">
    <property type="entry name" value="Creatinase/aminopeptidase"/>
    <property type="match status" value="1"/>
</dbReference>
<evidence type="ECO:0000259" key="1">
    <source>
        <dbReference type="Pfam" id="PF00557"/>
    </source>
</evidence>
<dbReference type="Gene3D" id="3.90.230.10">
    <property type="entry name" value="Creatinase/methionine aminopeptidase superfamily"/>
    <property type="match status" value="1"/>
</dbReference>
<protein>
    <submittedName>
        <fullName evidence="2">Creatinase</fullName>
        <ecNumber evidence="2">3.5.3.3</ecNumber>
    </submittedName>
</protein>
<dbReference type="PANTHER" id="PTHR46112">
    <property type="entry name" value="AMINOPEPTIDASE"/>
    <property type="match status" value="1"/>
</dbReference>
<dbReference type="InterPro" id="IPR000994">
    <property type="entry name" value="Pept_M24"/>
</dbReference>
<dbReference type="EC" id="3.5.3.3" evidence="2"/>
<accession>A0A0M2HAH3</accession>
<evidence type="ECO:0000313" key="3">
    <source>
        <dbReference type="Proteomes" id="UP000034098"/>
    </source>
</evidence>
<keyword evidence="3" id="KW-1185">Reference proteome</keyword>
<gene>
    <name evidence="2" type="ORF">RS82_02945</name>
</gene>
<comment type="caution">
    <text evidence="2">The sequence shown here is derived from an EMBL/GenBank/DDBJ whole genome shotgun (WGS) entry which is preliminary data.</text>
</comment>
<name>A0A0M2HAH3_MICTR</name>
<keyword evidence="2" id="KW-0378">Hydrolase</keyword>
<dbReference type="CDD" id="cd01066">
    <property type="entry name" value="APP_MetAP"/>
    <property type="match status" value="1"/>
</dbReference>
<dbReference type="EMBL" id="JYJA01000038">
    <property type="protein sequence ID" value="KJL41030.1"/>
    <property type="molecule type" value="Genomic_DNA"/>
</dbReference>
<sequence length="412" mass="43714">MPPARTPFPRPTLHERDRRWAVVRELMDADDLSGVVAFGSTFDRTDVYLAGEAIPGGIVAIPRDGEPALLSGVGAVALLRSDDQGRRLADARWIADLRTGPPPLLIAEVLRTWRIGRGRVGVIGLGGASPFGGGIPHGAWEMITAATPDVEWVDITLSFARARLVKSPQEQELFRHAAEIGEHASRVFLDAARVGARESDVYAAVEAEITRRGGHSAGPGMILRSGNPAFGGPIEWGWAGGEPPILRPGDSIGAEIFACWAGLESQQQMHVQFGSDDVHRRLADAARAAYEAGVAATRPGVLFSDVYAAMHAEIVAADVWSRPPVVQTVSPGLYNSPMWVNAQGRADLDGYPIPGVVPADGDFELRAGMAFAFQPAALIGLRQVCIGGAVLVTAGGCEELNALATRSHIVEP</sequence>